<name>A0A0K1QAM0_9BACT</name>
<evidence type="ECO:0000313" key="2">
    <source>
        <dbReference type="EMBL" id="AKV02784.1"/>
    </source>
</evidence>
<keyword evidence="3" id="KW-1185">Reference proteome</keyword>
<gene>
    <name evidence="2" type="ORF">AKJ09_09447</name>
</gene>
<organism evidence="2 3">
    <name type="scientific">Labilithrix luteola</name>
    <dbReference type="NCBI Taxonomy" id="1391654"/>
    <lineage>
        <taxon>Bacteria</taxon>
        <taxon>Pseudomonadati</taxon>
        <taxon>Myxococcota</taxon>
        <taxon>Polyangia</taxon>
        <taxon>Polyangiales</taxon>
        <taxon>Labilitrichaceae</taxon>
        <taxon>Labilithrix</taxon>
    </lineage>
</organism>
<keyword evidence="1" id="KW-0732">Signal</keyword>
<dbReference type="KEGG" id="llu:AKJ09_09447"/>
<proteinExistence type="predicted"/>
<sequence length="253" mass="26651">MSRFGWFVSAVVLASIAVATEAHAATTSPIPSLSAMASLAPLKGAVVEKVPGISMKDEGLAGTTRWRDFIAATSRGYCLADSGNDGTTLYDSYRRYSTMTNGDLDLVRFVEKDGKASLERTRVHFVDNALVPDVVGRSSVGLVEVAKSEAGAVYAYRDGSEVVLVMKGVESGLEGRKVSAGASQFSSTSCSFGMARLDGAAGAVGQFRGTLPSRGTGKDKVTPRFLVDASVSKLARDKAPMLAVRVRVEDGQR</sequence>
<dbReference type="EMBL" id="CP012333">
    <property type="protein sequence ID" value="AKV02784.1"/>
    <property type="molecule type" value="Genomic_DNA"/>
</dbReference>
<reference evidence="2 3" key="1">
    <citation type="submission" date="2015-08" db="EMBL/GenBank/DDBJ databases">
        <authorList>
            <person name="Babu N.S."/>
            <person name="Beckwith C.J."/>
            <person name="Beseler K.G."/>
            <person name="Brison A."/>
            <person name="Carone J.V."/>
            <person name="Caskin T.P."/>
            <person name="Diamond M."/>
            <person name="Durham M.E."/>
            <person name="Foxe J.M."/>
            <person name="Go M."/>
            <person name="Henderson B.A."/>
            <person name="Jones I.B."/>
            <person name="McGettigan J.A."/>
            <person name="Micheletti S.J."/>
            <person name="Nasrallah M.E."/>
            <person name="Ortiz D."/>
            <person name="Piller C.R."/>
            <person name="Privatt S.R."/>
            <person name="Schneider S.L."/>
            <person name="Sharp S."/>
            <person name="Smith T.C."/>
            <person name="Stanton J.D."/>
            <person name="Ullery H.E."/>
            <person name="Wilson R.J."/>
            <person name="Serrano M.G."/>
            <person name="Buck G."/>
            <person name="Lee V."/>
            <person name="Wang Y."/>
            <person name="Carvalho R."/>
            <person name="Voegtly L."/>
            <person name="Shi R."/>
            <person name="Duckworth R."/>
            <person name="Johnson A."/>
            <person name="Loviza R."/>
            <person name="Walstead R."/>
            <person name="Shah Z."/>
            <person name="Kiflezghi M."/>
            <person name="Wade K."/>
            <person name="Ball S.L."/>
            <person name="Bradley K.W."/>
            <person name="Asai D.J."/>
            <person name="Bowman C.A."/>
            <person name="Russell D.A."/>
            <person name="Pope W.H."/>
            <person name="Jacobs-Sera D."/>
            <person name="Hendrix R.W."/>
            <person name="Hatfull G.F."/>
        </authorList>
    </citation>
    <scope>NUCLEOTIDE SEQUENCE [LARGE SCALE GENOMIC DNA]</scope>
    <source>
        <strain evidence="2 3">DSM 27648</strain>
    </source>
</reference>
<evidence type="ECO:0000313" key="3">
    <source>
        <dbReference type="Proteomes" id="UP000064967"/>
    </source>
</evidence>
<feature type="signal peptide" evidence="1">
    <location>
        <begin position="1"/>
        <end position="24"/>
    </location>
</feature>
<dbReference type="AlphaFoldDB" id="A0A0K1QAM0"/>
<protein>
    <submittedName>
        <fullName evidence="2">Uncharacterized protein</fullName>
    </submittedName>
</protein>
<dbReference type="Proteomes" id="UP000064967">
    <property type="component" value="Chromosome"/>
</dbReference>
<dbReference type="RefSeq" id="WP_146653652.1">
    <property type="nucleotide sequence ID" value="NZ_CP012333.1"/>
</dbReference>
<feature type="chain" id="PRO_5005466879" evidence="1">
    <location>
        <begin position="25"/>
        <end position="253"/>
    </location>
</feature>
<accession>A0A0K1QAM0</accession>
<evidence type="ECO:0000256" key="1">
    <source>
        <dbReference type="SAM" id="SignalP"/>
    </source>
</evidence>